<dbReference type="RefSeq" id="WP_006448349.1">
    <property type="nucleotide sequence ID" value="NZ_CP018728.1"/>
</dbReference>
<sequence length="89" mass="9694">MSSIRHVGDYQLTAHVTPGQGQFSAELLLSKSGGITLQRYRVPGDAFADRTAAHDHARQWMAMCEVSSDGHVRFDAHCLDQGRRAVAAA</sequence>
<evidence type="ECO:0000313" key="1">
    <source>
        <dbReference type="EMBL" id="CAD0312269.1"/>
    </source>
</evidence>
<organism evidence="1">
    <name type="scientific">Xanthomonas hortorum pv. gardneri</name>
    <dbReference type="NCBI Taxonomy" id="2754056"/>
    <lineage>
        <taxon>Bacteria</taxon>
        <taxon>Pseudomonadati</taxon>
        <taxon>Pseudomonadota</taxon>
        <taxon>Gammaproteobacteria</taxon>
        <taxon>Lysobacterales</taxon>
        <taxon>Lysobacteraceae</taxon>
        <taxon>Xanthomonas</taxon>
    </lineage>
</organism>
<dbReference type="EMBL" id="LR828253">
    <property type="protein sequence ID" value="CAD0312258.1"/>
    <property type="molecule type" value="Genomic_DNA"/>
</dbReference>
<accession>A0A6V7CA62</accession>
<reference evidence="1" key="1">
    <citation type="submission" date="2020-07" db="EMBL/GenBank/DDBJ databases">
        <authorList>
            <person name="Pothier F. J."/>
        </authorList>
    </citation>
    <scope>NUCLEOTIDE SEQUENCE</scope>
    <source>
        <strain evidence="1">CFBP 8129</strain>
    </source>
</reference>
<dbReference type="AlphaFoldDB" id="A0A6V7CA62"/>
<protein>
    <submittedName>
        <fullName evidence="1">Uncharacterized protein</fullName>
    </submittedName>
</protein>
<proteinExistence type="predicted"/>
<gene>
    <name evidence="1" type="ORF">CFBP8129_11100</name>
</gene>
<name>A0A6V7CA62_9XANT</name>
<dbReference type="EMBL" id="LR828253">
    <property type="protein sequence ID" value="CAD0312269.1"/>
    <property type="molecule type" value="Genomic_DNA"/>
</dbReference>